<accession>I3ZUE6</accession>
<evidence type="ECO:0000259" key="1">
    <source>
        <dbReference type="Pfam" id="PF02915"/>
    </source>
</evidence>
<dbReference type="InterPro" id="IPR009078">
    <property type="entry name" value="Ferritin-like_SF"/>
</dbReference>
<evidence type="ECO:0000313" key="2">
    <source>
        <dbReference type="EMBL" id="AFL95330.1"/>
    </source>
</evidence>
<dbReference type="InterPro" id="IPR012347">
    <property type="entry name" value="Ferritin-like"/>
</dbReference>
<dbReference type="GO" id="GO:0046872">
    <property type="term" value="F:metal ion binding"/>
    <property type="evidence" value="ECO:0007669"/>
    <property type="project" value="InterPro"/>
</dbReference>
<organism evidence="2 3">
    <name type="scientific">Thermococcus cleftensis (strain DSM 27260 / KACC 17922 / CL1)</name>
    <dbReference type="NCBI Taxonomy" id="163003"/>
    <lineage>
        <taxon>Archaea</taxon>
        <taxon>Methanobacteriati</taxon>
        <taxon>Methanobacteriota</taxon>
        <taxon>Thermococci</taxon>
        <taxon>Thermococcales</taxon>
        <taxon>Thermococcaceae</taxon>
        <taxon>Thermococcus</taxon>
    </lineage>
</organism>
<dbReference type="AlphaFoldDB" id="I3ZUE6"/>
<dbReference type="Pfam" id="PF02915">
    <property type="entry name" value="Rubrerythrin"/>
    <property type="match status" value="1"/>
</dbReference>
<dbReference type="OrthoDB" id="102142at2157"/>
<dbReference type="GeneID" id="13037515"/>
<dbReference type="KEGG" id="thm:CL1_1127"/>
<dbReference type="EMBL" id="CP003651">
    <property type="protein sequence ID" value="AFL95330.1"/>
    <property type="molecule type" value="Genomic_DNA"/>
</dbReference>
<name>I3ZUE6_THECF</name>
<dbReference type="PANTHER" id="PTHR33531:SF10">
    <property type="entry name" value="BLR7895 PROTEIN"/>
    <property type="match status" value="1"/>
</dbReference>
<evidence type="ECO:0000313" key="3">
    <source>
        <dbReference type="Proteomes" id="UP000006064"/>
    </source>
</evidence>
<reference evidence="2 3" key="1">
    <citation type="journal article" date="2012" name="J. Bacteriol.">
        <title>Complete Genome Sequence of the Hyperthermophilic Archaeon Thermococcus sp. Strain CL1, Isolated from a Paralvinella sp. Polychaete Worm Collected from a Hydrothermal Vent.</title>
        <authorList>
            <person name="Jung J.H."/>
            <person name="Holden J.F."/>
            <person name="Seo D.H."/>
            <person name="Park K.H."/>
            <person name="Shin H."/>
            <person name="Ryu S."/>
            <person name="Lee J.H."/>
            <person name="Park C.S."/>
        </authorList>
    </citation>
    <scope>NUCLEOTIDE SEQUENCE [LARGE SCALE GENOMIC DNA]</scope>
    <source>
        <strain evidence="3">DSM 27260 / KACC 17922 / CL1</strain>
    </source>
</reference>
<dbReference type="InterPro" id="IPR003251">
    <property type="entry name" value="Rr_diiron-bd_dom"/>
</dbReference>
<keyword evidence="3" id="KW-1185">Reference proteome</keyword>
<dbReference type="GO" id="GO:0016491">
    <property type="term" value="F:oxidoreductase activity"/>
    <property type="evidence" value="ECO:0007669"/>
    <property type="project" value="InterPro"/>
</dbReference>
<protein>
    <submittedName>
        <fullName evidence="2">Rubrerythrin-like protein 2</fullName>
    </submittedName>
</protein>
<dbReference type="CDD" id="cd01045">
    <property type="entry name" value="Ferritin_like_AB"/>
    <property type="match status" value="1"/>
</dbReference>
<dbReference type="HOGENOM" id="CLU_119858_1_0_2"/>
<dbReference type="PANTHER" id="PTHR33531">
    <property type="entry name" value="RUBRERYTHRIN SUBFAMILY"/>
    <property type="match status" value="1"/>
</dbReference>
<proteinExistence type="predicted"/>
<dbReference type="STRING" id="163003.CL1_1127"/>
<dbReference type="Gene3D" id="1.20.1260.10">
    <property type="match status" value="1"/>
</dbReference>
<sequence>MYDVEGVVEALSKLSYEEVLAYWIASELEEARFYRELARRARNLGLGEELVKTFEKLAQDSISHARDLESQFKSSYGRNPRSDVPPLEVLPVLDKFERADQLEDVLKAAMESELIAHEAYKLLAEKVNGGKLREFYLKLAEVERGHYEALRKMMEGLGKN</sequence>
<feature type="domain" description="Rubrerythrin diiron-binding" evidence="1">
    <location>
        <begin position="18"/>
        <end position="154"/>
    </location>
</feature>
<gene>
    <name evidence="2" type="ORF">CL1_1127</name>
</gene>
<dbReference type="Proteomes" id="UP000006064">
    <property type="component" value="Chromosome"/>
</dbReference>
<dbReference type="SUPFAM" id="SSF47240">
    <property type="entry name" value="Ferritin-like"/>
    <property type="match status" value="1"/>
</dbReference>
<dbReference type="RefSeq" id="WP_014788965.1">
    <property type="nucleotide sequence ID" value="NC_018015.1"/>
</dbReference>